<comment type="function">
    <text evidence="14 15">Catalyzes the oxidation of protoporphyrinogen IX to protoporphyrin IX.</text>
</comment>
<comment type="similarity">
    <text evidence="3 14 15">Belongs to the HemJ family.</text>
</comment>
<sequence>MTDFLAEIYPWTKSLHVMSVIAWMAGLFYLPRLFVHHTEKVEVGSETDKLFQIMERKLLKLIMNPAMISTWIFGLALVFTPGIVDWSEGWPWIKAGAVLGMTWFHGWLDQRHKEFRDGQNTRSGRTYRMMNELPTVFMIIIVIMVIARPV</sequence>
<evidence type="ECO:0000256" key="15">
    <source>
        <dbReference type="PIRNR" id="PIRNR004638"/>
    </source>
</evidence>
<feature type="transmembrane region" description="Helical" evidence="14">
    <location>
        <begin position="129"/>
        <end position="147"/>
    </location>
</feature>
<dbReference type="Proteomes" id="UP000184144">
    <property type="component" value="Unassembled WGS sequence"/>
</dbReference>
<feature type="transmembrane region" description="Helical" evidence="14">
    <location>
        <begin position="90"/>
        <end position="108"/>
    </location>
</feature>
<dbReference type="HAMAP" id="MF_02239">
    <property type="entry name" value="HemJ"/>
    <property type="match status" value="1"/>
</dbReference>
<evidence type="ECO:0000256" key="13">
    <source>
        <dbReference type="ARBA" id="ARBA00048390"/>
    </source>
</evidence>
<dbReference type="EMBL" id="FQUV01000006">
    <property type="protein sequence ID" value="SHF45648.1"/>
    <property type="molecule type" value="Genomic_DNA"/>
</dbReference>
<dbReference type="OrthoDB" id="9800824at2"/>
<dbReference type="EC" id="1.3.99.-" evidence="14 15"/>
<dbReference type="STRING" id="1486859.SAMN05444273_106129"/>
<dbReference type="GO" id="GO:0070818">
    <property type="term" value="F:protoporphyrinogen oxidase activity"/>
    <property type="evidence" value="ECO:0007669"/>
    <property type="project" value="UniProtKB-UniRule"/>
</dbReference>
<gene>
    <name evidence="16" type="ORF">SAMN05444273_106129</name>
</gene>
<evidence type="ECO:0000256" key="9">
    <source>
        <dbReference type="ARBA" id="ARBA00022989"/>
    </source>
</evidence>
<keyword evidence="9 14" id="KW-1133">Transmembrane helix</keyword>
<dbReference type="PIRSF" id="PIRSF004638">
    <property type="entry name" value="UCP004638"/>
    <property type="match status" value="1"/>
</dbReference>
<keyword evidence="11 14" id="KW-0408">Iron</keyword>
<evidence type="ECO:0000256" key="6">
    <source>
        <dbReference type="ARBA" id="ARBA00022617"/>
    </source>
</evidence>
<evidence type="ECO:0000256" key="1">
    <source>
        <dbReference type="ARBA" id="ARBA00004651"/>
    </source>
</evidence>
<accession>A0A1M5BT07</accession>
<proteinExistence type="inferred from homology"/>
<evidence type="ECO:0000256" key="5">
    <source>
        <dbReference type="ARBA" id="ARBA00022475"/>
    </source>
</evidence>
<evidence type="ECO:0000256" key="10">
    <source>
        <dbReference type="ARBA" id="ARBA00023002"/>
    </source>
</evidence>
<dbReference type="PANTHER" id="PTHR40255">
    <property type="entry name" value="UPF0093 MEMBRANE PROTEIN SLR1790"/>
    <property type="match status" value="1"/>
</dbReference>
<dbReference type="GO" id="GO:0005886">
    <property type="term" value="C:plasma membrane"/>
    <property type="evidence" value="ECO:0007669"/>
    <property type="project" value="UniProtKB-SubCell"/>
</dbReference>
<dbReference type="PANTHER" id="PTHR40255:SF1">
    <property type="entry name" value="PROTOPORPHYRINOGEN IX OXIDASE"/>
    <property type="match status" value="1"/>
</dbReference>
<evidence type="ECO:0000313" key="16">
    <source>
        <dbReference type="EMBL" id="SHF45648.1"/>
    </source>
</evidence>
<keyword evidence="6 14" id="KW-0349">Heme</keyword>
<evidence type="ECO:0000256" key="3">
    <source>
        <dbReference type="ARBA" id="ARBA00006501"/>
    </source>
</evidence>
<feature type="binding site" description="axial binding residue" evidence="14">
    <location>
        <position position="16"/>
    </location>
    <ligand>
        <name>heme</name>
        <dbReference type="ChEBI" id="CHEBI:30413"/>
    </ligand>
    <ligandPart>
        <name>Fe</name>
        <dbReference type="ChEBI" id="CHEBI:18248"/>
    </ligandPart>
</feature>
<dbReference type="Pfam" id="PF03653">
    <property type="entry name" value="UPF0093"/>
    <property type="match status" value="1"/>
</dbReference>
<dbReference type="InterPro" id="IPR005265">
    <property type="entry name" value="HemJ-like"/>
</dbReference>
<keyword evidence="10 14" id="KW-0560">Oxidoreductase</keyword>
<name>A0A1M5BT07_9RHOB</name>
<feature type="transmembrane region" description="Helical" evidence="14">
    <location>
        <begin position="15"/>
        <end position="35"/>
    </location>
</feature>
<comment type="subcellular location">
    <subcellularLocation>
        <location evidence="1 14">Cell membrane</location>
        <topology evidence="1 14">Multi-pass membrane protein</topology>
    </subcellularLocation>
</comment>
<keyword evidence="12 14" id="KW-0472">Membrane</keyword>
<evidence type="ECO:0000313" key="17">
    <source>
        <dbReference type="Proteomes" id="UP000184144"/>
    </source>
</evidence>
<keyword evidence="17" id="KW-1185">Reference proteome</keyword>
<protein>
    <recommendedName>
        <fullName evidence="4 14">Protoporphyrinogen IX oxidase</fullName>
        <shortName evidence="14">PPO</shortName>
        <ecNumber evidence="14 15">1.3.99.-</ecNumber>
    </recommendedName>
</protein>
<evidence type="ECO:0000256" key="12">
    <source>
        <dbReference type="ARBA" id="ARBA00023136"/>
    </source>
</evidence>
<organism evidence="16 17">
    <name type="scientific">Litoreibacter ascidiaceicola</name>
    <dbReference type="NCBI Taxonomy" id="1486859"/>
    <lineage>
        <taxon>Bacteria</taxon>
        <taxon>Pseudomonadati</taxon>
        <taxon>Pseudomonadota</taxon>
        <taxon>Alphaproteobacteria</taxon>
        <taxon>Rhodobacterales</taxon>
        <taxon>Roseobacteraceae</taxon>
        <taxon>Litoreibacter</taxon>
    </lineage>
</organism>
<feature type="transmembrane region" description="Helical" evidence="14">
    <location>
        <begin position="61"/>
        <end position="84"/>
    </location>
</feature>
<evidence type="ECO:0000256" key="8">
    <source>
        <dbReference type="ARBA" id="ARBA00022723"/>
    </source>
</evidence>
<dbReference type="NCBIfam" id="TIGR00701">
    <property type="entry name" value="protoporphyrinogen oxidase HemJ"/>
    <property type="match status" value="1"/>
</dbReference>
<comment type="cofactor">
    <cofactor evidence="14 15">
        <name>heme b</name>
        <dbReference type="ChEBI" id="CHEBI:60344"/>
    </cofactor>
    <text evidence="14 15">Binds 1 heme b (iron(II)-protoporphyrin IX) group per subunit.</text>
</comment>
<evidence type="ECO:0000256" key="14">
    <source>
        <dbReference type="HAMAP-Rule" id="MF_02239"/>
    </source>
</evidence>
<comment type="catalytic activity">
    <reaction evidence="13 14 15">
        <text>protoporphyrinogen IX + 3 A = protoporphyrin IX + 3 AH2</text>
        <dbReference type="Rhea" id="RHEA:62000"/>
        <dbReference type="ChEBI" id="CHEBI:13193"/>
        <dbReference type="ChEBI" id="CHEBI:17499"/>
        <dbReference type="ChEBI" id="CHEBI:57306"/>
        <dbReference type="ChEBI" id="CHEBI:57307"/>
    </reaction>
</comment>
<dbReference type="UniPathway" id="UPA00251">
    <property type="reaction ID" value="UER00324"/>
</dbReference>
<dbReference type="RefSeq" id="WP_073144683.1">
    <property type="nucleotide sequence ID" value="NZ_FQUV01000006.1"/>
</dbReference>
<keyword evidence="7 14" id="KW-0812">Transmembrane</keyword>
<evidence type="ECO:0000256" key="7">
    <source>
        <dbReference type="ARBA" id="ARBA00022692"/>
    </source>
</evidence>
<dbReference type="GO" id="GO:0046872">
    <property type="term" value="F:metal ion binding"/>
    <property type="evidence" value="ECO:0007669"/>
    <property type="project" value="UniProtKB-UniRule"/>
</dbReference>
<dbReference type="AlphaFoldDB" id="A0A1M5BT07"/>
<dbReference type="GO" id="GO:0006782">
    <property type="term" value="P:protoporphyrinogen IX biosynthetic process"/>
    <property type="evidence" value="ECO:0007669"/>
    <property type="project" value="UniProtKB-UniRule"/>
</dbReference>
<comment type="subunit">
    <text evidence="14">Homodimer.</text>
</comment>
<evidence type="ECO:0000256" key="4">
    <source>
        <dbReference type="ARBA" id="ARBA00017504"/>
    </source>
</evidence>
<keyword evidence="5 14" id="KW-1003">Cell membrane</keyword>
<reference evidence="17" key="1">
    <citation type="submission" date="2016-11" db="EMBL/GenBank/DDBJ databases">
        <authorList>
            <person name="Varghese N."/>
            <person name="Submissions S."/>
        </authorList>
    </citation>
    <scope>NUCLEOTIDE SEQUENCE [LARGE SCALE GENOMIC DNA]</scope>
    <source>
        <strain evidence="17">DSM 100566</strain>
    </source>
</reference>
<evidence type="ECO:0000256" key="11">
    <source>
        <dbReference type="ARBA" id="ARBA00023004"/>
    </source>
</evidence>
<keyword evidence="8 14" id="KW-0479">Metal-binding</keyword>
<comment type="pathway">
    <text evidence="2 14 15">Porphyrin-containing compound metabolism; protoporphyrin-IX biosynthesis; protoporphyrin-IX from protoporphyrinogen-IX: step 1/1.</text>
</comment>
<feature type="binding site" description="axial binding residue" evidence="14">
    <location>
        <position position="94"/>
    </location>
    <ligand>
        <name>heme</name>
        <dbReference type="ChEBI" id="CHEBI:30413"/>
    </ligand>
    <ligandPart>
        <name>Fe</name>
        <dbReference type="ChEBI" id="CHEBI:18248"/>
    </ligandPart>
</feature>
<evidence type="ECO:0000256" key="2">
    <source>
        <dbReference type="ARBA" id="ARBA00005073"/>
    </source>
</evidence>